<evidence type="ECO:0000313" key="10">
    <source>
        <dbReference type="Ensembl" id="ENSPMGP00000015214.1"/>
    </source>
</evidence>
<evidence type="ECO:0000256" key="5">
    <source>
        <dbReference type="ARBA" id="ARBA00023175"/>
    </source>
</evidence>
<dbReference type="PROSITE" id="PS50003">
    <property type="entry name" value="PH_DOMAIN"/>
    <property type="match status" value="2"/>
</dbReference>
<dbReference type="SMART" id="SM00139">
    <property type="entry name" value="MyTH4"/>
    <property type="match status" value="1"/>
</dbReference>
<keyword evidence="2" id="KW-0963">Cytoplasm</keyword>
<dbReference type="GO" id="GO:0005856">
    <property type="term" value="C:cytoskeleton"/>
    <property type="evidence" value="ECO:0007669"/>
    <property type="project" value="InterPro"/>
</dbReference>
<dbReference type="STRING" id="409849.ENSPMGP00000015214"/>
<sequence length="903" mass="104034">FIDSDDENDAYVDTDEEVSNGRVNLLNGSGPPYFHGYLYMKGLMIPWRRRWCVLKDDTFMWFRAKQDSLKSGWLYKKGGGMSTLSRRNWKMRWFVLRENKLMYFENDSEEKQKGTIDIRAAEIVDNHEKENALNIVTEERTYHIYAESPEDAGWFNVLSRVHSASPDQLLEMHHEQANPKNAVGTLDVGLIDSVCASDNPDPNSFVIITANRVIHCNTDTPEEMHHWIGLLQKSKGDAKSDGQEFLVRWLHKEMKSGAKSTSLKLKKRWFVLTTNSLDYYKSSERNATKLGTLVLNSLCSVVQPDEKVFKDTYWNIIVHGRKHSYRLYTKMLNEAMRWANAIQGAIDSKVPIETPTQQLIRDIKESSLNVEAVEQTYWRNPILRYTQHPLHSPLLPLPYGDVSVHQKEKGYTSLQDEAVKIFNSLQEMEAVSDPVPIIQGILQTCQDLRALRDEVYCQLIKQTNHVPHPNSPANRAHWHLLTCMSCTFLPSRGILRYLRFHLKIKELFPGTEIEQYAHFISESLKRTKSREFVPSQEEIIALLTRQEMTTTVYCHGGGSCKISINSHTTAGEVVEKLIRGLAMEDSRNMFALFEHNNSIDKAVESRVLVADVLAKFEEEENDGQWKLYFKLYCFLDVESMPKEGVEFAFMFEQAHESLTRGHFPAREETLHHLAALRLQFLYGDKGKASWSLDSVYPVGRLRNRIVQFTKGGGSSGTGQTLERRRTSFLDGTLRRGLKTGSMKKQKLEEEQMLEMWIKEEMSSTRASITDKWARLSGLDQHQAMLKYMTVIKEWTGYGSTLFDVECKEGGFPHDLWLSVSAENVSVYKRGEPKPLETFPYEHIIFFGAPQPCTYKITVDEREMYFETPQVGEITKIMKAYINMIVKKRCSVKSVSSYGTNWIR</sequence>
<reference evidence="10" key="2">
    <citation type="submission" date="2025-09" db="UniProtKB">
        <authorList>
            <consortium name="Ensembl"/>
        </authorList>
    </citation>
    <scope>IDENTIFICATION</scope>
</reference>
<accession>A0A3B4AF01</accession>
<evidence type="ECO:0000256" key="2">
    <source>
        <dbReference type="ARBA" id="ARBA00022490"/>
    </source>
</evidence>
<dbReference type="GO" id="GO:0007165">
    <property type="term" value="P:signal transduction"/>
    <property type="evidence" value="ECO:0007669"/>
    <property type="project" value="InterPro"/>
</dbReference>
<evidence type="ECO:0000313" key="11">
    <source>
        <dbReference type="Proteomes" id="UP000261520"/>
    </source>
</evidence>
<dbReference type="Proteomes" id="UP000261520">
    <property type="component" value="Unplaced"/>
</dbReference>
<dbReference type="FunFam" id="2.30.29.30:FF:000286">
    <property type="entry name" value="PH-protein kinase domain containing protein"/>
    <property type="match status" value="1"/>
</dbReference>
<dbReference type="Gene3D" id="1.20.80.10">
    <property type="match status" value="1"/>
</dbReference>
<dbReference type="Gene3D" id="1.25.40.530">
    <property type="entry name" value="MyTH4 domain"/>
    <property type="match status" value="1"/>
</dbReference>
<evidence type="ECO:0000259" key="6">
    <source>
        <dbReference type="PROSITE" id="PS50003"/>
    </source>
</evidence>
<dbReference type="InterPro" id="IPR019748">
    <property type="entry name" value="FERM_central"/>
</dbReference>
<keyword evidence="11" id="KW-1185">Reference proteome</keyword>
<dbReference type="Pfam" id="PF00373">
    <property type="entry name" value="FERM_M"/>
    <property type="match status" value="1"/>
</dbReference>
<dbReference type="SMART" id="SM00295">
    <property type="entry name" value="B41"/>
    <property type="match status" value="1"/>
</dbReference>
<dbReference type="InterPro" id="IPR002404">
    <property type="entry name" value="IRS_PTB"/>
</dbReference>
<dbReference type="InterPro" id="IPR051724">
    <property type="entry name" value="Actin_motor_Myosin"/>
</dbReference>
<name>A0A3B4AF01_9GOBI</name>
<dbReference type="PROSITE" id="PS50200">
    <property type="entry name" value="RA"/>
    <property type="match status" value="1"/>
</dbReference>
<dbReference type="FunFam" id="1.25.40.530:FF:000001">
    <property type="entry name" value="Pleckstrin homology domain-containing family H member 2"/>
    <property type="match status" value="1"/>
</dbReference>
<dbReference type="Gene3D" id="3.10.20.90">
    <property type="entry name" value="Phosphatidylinositol 3-kinase Catalytic Subunit, Chain A, domain 1"/>
    <property type="match status" value="1"/>
</dbReference>
<evidence type="ECO:0000259" key="9">
    <source>
        <dbReference type="PROSITE" id="PS51016"/>
    </source>
</evidence>
<keyword evidence="3" id="KW-0547">Nucleotide-binding</keyword>
<feature type="domain" description="Ras-associating" evidence="8">
    <location>
        <begin position="552"/>
        <end position="595"/>
    </location>
</feature>
<protein>
    <submittedName>
        <fullName evidence="10">Uncharacterized protein</fullName>
    </submittedName>
</protein>
<dbReference type="GO" id="GO:0005737">
    <property type="term" value="C:cytoplasm"/>
    <property type="evidence" value="ECO:0007669"/>
    <property type="project" value="UniProtKB-SubCell"/>
</dbReference>
<dbReference type="Pfam" id="PF02174">
    <property type="entry name" value="IRS"/>
    <property type="match status" value="1"/>
</dbReference>
<comment type="subcellular location">
    <subcellularLocation>
        <location evidence="1">Cytoplasm</location>
    </subcellularLocation>
</comment>
<dbReference type="PROSITE" id="PS50057">
    <property type="entry name" value="FERM_3"/>
    <property type="match status" value="1"/>
</dbReference>
<dbReference type="InterPro" id="IPR001849">
    <property type="entry name" value="PH_domain"/>
</dbReference>
<feature type="domain" description="FERM" evidence="7">
    <location>
        <begin position="548"/>
        <end position="888"/>
    </location>
</feature>
<dbReference type="GO" id="GO:0005524">
    <property type="term" value="F:ATP binding"/>
    <property type="evidence" value="ECO:0007669"/>
    <property type="project" value="UniProtKB-KW"/>
</dbReference>
<dbReference type="CDD" id="cd13297">
    <property type="entry name" value="PH3_MyoX-like"/>
    <property type="match status" value="1"/>
</dbReference>
<dbReference type="Gene3D" id="2.30.29.30">
    <property type="entry name" value="Pleckstrin-homology domain (PH domain)/Phosphotyrosine-binding domain (PTB)"/>
    <property type="match status" value="4"/>
</dbReference>
<dbReference type="CDD" id="cd13202">
    <property type="entry name" value="FERM_C_MyoX"/>
    <property type="match status" value="1"/>
</dbReference>
<dbReference type="CDD" id="cd13296">
    <property type="entry name" value="PH2_MyoX"/>
    <property type="match status" value="1"/>
</dbReference>
<dbReference type="InterPro" id="IPR011993">
    <property type="entry name" value="PH-like_dom_sf"/>
</dbReference>
<dbReference type="PANTHER" id="PTHR46049">
    <property type="entry name" value="AGAP003327-PA"/>
    <property type="match status" value="1"/>
</dbReference>
<dbReference type="InterPro" id="IPR000857">
    <property type="entry name" value="MyTH4_dom"/>
</dbReference>
<dbReference type="PROSITE" id="PS51016">
    <property type="entry name" value="MYTH4"/>
    <property type="match status" value="1"/>
</dbReference>
<dbReference type="Pfam" id="PF21989">
    <property type="entry name" value="RA_2"/>
    <property type="match status" value="1"/>
</dbReference>
<dbReference type="SUPFAM" id="SSF47031">
    <property type="entry name" value="Second domain of FERM"/>
    <property type="match status" value="1"/>
</dbReference>
<dbReference type="CDD" id="cd14473">
    <property type="entry name" value="FERM_B-lobe"/>
    <property type="match status" value="1"/>
</dbReference>
<dbReference type="Pfam" id="PF00784">
    <property type="entry name" value="MyTH4"/>
    <property type="match status" value="1"/>
</dbReference>
<dbReference type="InterPro" id="IPR035963">
    <property type="entry name" value="FERM_2"/>
</dbReference>
<evidence type="ECO:0000256" key="3">
    <source>
        <dbReference type="ARBA" id="ARBA00022741"/>
    </source>
</evidence>
<dbReference type="InterPro" id="IPR000299">
    <property type="entry name" value="FERM_domain"/>
</dbReference>
<dbReference type="SMART" id="SM00233">
    <property type="entry name" value="PH"/>
    <property type="match status" value="2"/>
</dbReference>
<evidence type="ECO:0000259" key="7">
    <source>
        <dbReference type="PROSITE" id="PS50057"/>
    </source>
</evidence>
<feature type="domain" description="PH" evidence="6">
    <location>
        <begin position="243"/>
        <end position="347"/>
    </location>
</feature>
<dbReference type="CDD" id="cd17206">
    <property type="entry name" value="FERM_F1_Myosin-X"/>
    <property type="match status" value="1"/>
</dbReference>
<dbReference type="PANTHER" id="PTHR46049:SF4">
    <property type="entry name" value="UNCONVENTIONAL MYOSIN-X"/>
    <property type="match status" value="1"/>
</dbReference>
<dbReference type="InterPro" id="IPR041797">
    <property type="entry name" value="MyoX_FERM_C"/>
</dbReference>
<keyword evidence="5" id="KW-0505">Motor protein</keyword>
<dbReference type="AlphaFoldDB" id="A0A3B4AF01"/>
<keyword evidence="4" id="KW-0067">ATP-binding</keyword>
<feature type="domain" description="PH" evidence="6">
    <location>
        <begin position="67"/>
        <end position="236"/>
    </location>
</feature>
<dbReference type="InterPro" id="IPR019749">
    <property type="entry name" value="Band_41_domain"/>
</dbReference>
<evidence type="ECO:0000259" key="8">
    <source>
        <dbReference type="PROSITE" id="PS50200"/>
    </source>
</evidence>
<reference evidence="10" key="1">
    <citation type="submission" date="2025-08" db="UniProtKB">
        <authorList>
            <consortium name="Ensembl"/>
        </authorList>
    </citation>
    <scope>IDENTIFICATION</scope>
</reference>
<dbReference type="InterPro" id="IPR038185">
    <property type="entry name" value="MyTH4_dom_sf"/>
</dbReference>
<evidence type="ECO:0000256" key="1">
    <source>
        <dbReference type="ARBA" id="ARBA00004496"/>
    </source>
</evidence>
<dbReference type="Pfam" id="PF00169">
    <property type="entry name" value="PH"/>
    <property type="match status" value="2"/>
</dbReference>
<dbReference type="SUPFAM" id="SSF50729">
    <property type="entry name" value="PH domain-like"/>
    <property type="match status" value="5"/>
</dbReference>
<dbReference type="InterPro" id="IPR014352">
    <property type="entry name" value="FERM/acyl-CoA-bd_prot_sf"/>
</dbReference>
<organism evidence="10 11">
    <name type="scientific">Periophthalmus magnuspinnatus</name>
    <dbReference type="NCBI Taxonomy" id="409849"/>
    <lineage>
        <taxon>Eukaryota</taxon>
        <taxon>Metazoa</taxon>
        <taxon>Chordata</taxon>
        <taxon>Craniata</taxon>
        <taxon>Vertebrata</taxon>
        <taxon>Euteleostomi</taxon>
        <taxon>Actinopterygii</taxon>
        <taxon>Neopterygii</taxon>
        <taxon>Teleostei</taxon>
        <taxon>Neoteleostei</taxon>
        <taxon>Acanthomorphata</taxon>
        <taxon>Gobiaria</taxon>
        <taxon>Gobiiformes</taxon>
        <taxon>Gobioidei</taxon>
        <taxon>Gobiidae</taxon>
        <taxon>Oxudercinae</taxon>
        <taxon>Periophthalmus</taxon>
    </lineage>
</organism>
<dbReference type="Ensembl" id="ENSPMGT00000016219.1">
    <property type="protein sequence ID" value="ENSPMGP00000015214.1"/>
    <property type="gene ID" value="ENSPMGG00000012466.1"/>
</dbReference>
<evidence type="ECO:0000256" key="4">
    <source>
        <dbReference type="ARBA" id="ARBA00022840"/>
    </source>
</evidence>
<dbReference type="GO" id="GO:0044295">
    <property type="term" value="C:axonal growth cone"/>
    <property type="evidence" value="ECO:0007669"/>
    <property type="project" value="TreeGrafter"/>
</dbReference>
<feature type="domain" description="MyTH4" evidence="9">
    <location>
        <begin position="385"/>
        <end position="543"/>
    </location>
</feature>
<dbReference type="InterPro" id="IPR000159">
    <property type="entry name" value="RA_dom"/>
</dbReference>
<proteinExistence type="predicted"/>
<dbReference type="GO" id="GO:0048675">
    <property type="term" value="P:axon extension"/>
    <property type="evidence" value="ECO:0007669"/>
    <property type="project" value="TreeGrafter"/>
</dbReference>